<evidence type="ECO:0000313" key="3">
    <source>
        <dbReference type="Proteomes" id="UP000182471"/>
    </source>
</evidence>
<dbReference type="RefSeq" id="WP_074730953.1">
    <property type="nucleotide sequence ID" value="NZ_FOGW01000033.1"/>
</dbReference>
<feature type="transmembrane region" description="Helical" evidence="1">
    <location>
        <begin position="193"/>
        <end position="226"/>
    </location>
</feature>
<organism evidence="2 3">
    <name type="scientific">Lachnobacterium bovis</name>
    <dbReference type="NCBI Taxonomy" id="140626"/>
    <lineage>
        <taxon>Bacteria</taxon>
        <taxon>Bacillati</taxon>
        <taxon>Bacillota</taxon>
        <taxon>Clostridia</taxon>
        <taxon>Lachnospirales</taxon>
        <taxon>Lachnospiraceae</taxon>
        <taxon>Lachnobacterium</taxon>
    </lineage>
</organism>
<feature type="transmembrane region" description="Helical" evidence="1">
    <location>
        <begin position="817"/>
        <end position="836"/>
    </location>
</feature>
<accession>A0A1H9UM18</accession>
<gene>
    <name evidence="2" type="ORF">SAMN02910429_02175</name>
</gene>
<dbReference type="InterPro" id="IPR018580">
    <property type="entry name" value="Uncharacterised_YfhO"/>
</dbReference>
<feature type="transmembrane region" description="Helical" evidence="1">
    <location>
        <begin position="80"/>
        <end position="99"/>
    </location>
</feature>
<dbReference type="PANTHER" id="PTHR38454:SF1">
    <property type="entry name" value="INTEGRAL MEMBRANE PROTEIN"/>
    <property type="match status" value="1"/>
</dbReference>
<feature type="transmembrane region" description="Helical" evidence="1">
    <location>
        <begin position="238"/>
        <end position="259"/>
    </location>
</feature>
<keyword evidence="1" id="KW-0812">Transmembrane</keyword>
<sequence length="843" mass="98034">MQKTTRLRAQKERLIAFFIPFIVCVAIIVFKKIYPFGNKCMLHIDMYHQYYPYFSEFREVLVKNKSLYFTFNNGIGNDFFALYAYYLASPLNLFLVICPTKYIIEFMTILIVVKISLASLFAYKYFVYHFGIDENSKNLFDSEKCYAIALATSYALCGFCAAYSWNIMWLDSFALFPAVLCGIDKLVKENKAACYYVSLAIAIWANYYISIMICIFSFMYFIYIYIENAIEKKEKSIRSVINFIIFSLLSGSTSAVLILPELSVLKYAYSSTSTFPKKSTWYFGFLDEIMRMSLGIRVYIDDKHLPNIYTTTAALLLLVLYIFNKKIKLSRKIPRIIIVTFFFVSFSNNILDFIWHGLHFPSFLPARQSFIFSLIILCLMFEVLRNIEGIDVKRIIVALCIVFAPFLYQIFNGKENMNSNFNIIVTLLFVFLYAIILIILRRIKRCKKIFTALFAMIMISEVAINMTLVSFETTSRSSYLARSKDYKKIVEYLEKREGDNFYRVEQSERKTKNDAMLYNYSSATEFSSILNYNVSKFYQNLGLEGGINFYSYYGATPVISAMLSVKYYISKNANEANGTRKFIKKIGDFYVYENTYTLPVGFAFSDEAEKNWNEKDLAPIDSINALSKSILLSESTELLTFSSNLQNVKPGKTTIKIYRPGHLYAVYDSIDIEYIDEYVNDDLRKTFSSISNDYILDLGEVKLGDRIYLKNDENRKIKFYIYNLNEKQIQENYKVLAHEKFKLESFEQTGLFNGVSLKGNIKLDKEKNIVFSIPYQKGWKCKVNGQEKKIESFKDTFIKIPLKKGENDINLEYETPYFKLGVFFTFASIISAILLISRRTNIN</sequence>
<feature type="transmembrane region" description="Helical" evidence="1">
    <location>
        <begin position="364"/>
        <end position="383"/>
    </location>
</feature>
<feature type="transmembrane region" description="Helical" evidence="1">
    <location>
        <begin position="336"/>
        <end position="358"/>
    </location>
</feature>
<reference evidence="3" key="1">
    <citation type="submission" date="2016-10" db="EMBL/GenBank/DDBJ databases">
        <authorList>
            <person name="Varghese N."/>
            <person name="Submissions S."/>
        </authorList>
    </citation>
    <scope>NUCLEOTIDE SEQUENCE [LARGE SCALE GENOMIC DNA]</scope>
    <source>
        <strain evidence="3">S1b</strain>
    </source>
</reference>
<evidence type="ECO:0000256" key="1">
    <source>
        <dbReference type="SAM" id="Phobius"/>
    </source>
</evidence>
<evidence type="ECO:0000313" key="2">
    <source>
        <dbReference type="EMBL" id="SES10496.1"/>
    </source>
</evidence>
<feature type="transmembrane region" description="Helical" evidence="1">
    <location>
        <begin position="395"/>
        <end position="411"/>
    </location>
</feature>
<feature type="transmembrane region" description="Helical" evidence="1">
    <location>
        <begin position="423"/>
        <end position="440"/>
    </location>
</feature>
<keyword evidence="1" id="KW-1133">Transmembrane helix</keyword>
<feature type="transmembrane region" description="Helical" evidence="1">
    <location>
        <begin position="12"/>
        <end position="30"/>
    </location>
</feature>
<dbReference type="Pfam" id="PF09586">
    <property type="entry name" value="YfhO"/>
    <property type="match status" value="1"/>
</dbReference>
<dbReference type="AlphaFoldDB" id="A0A1H9UM18"/>
<proteinExistence type="predicted"/>
<feature type="transmembrane region" description="Helical" evidence="1">
    <location>
        <begin position="452"/>
        <end position="471"/>
    </location>
</feature>
<dbReference type="EMBL" id="FOGW01000033">
    <property type="protein sequence ID" value="SES10496.1"/>
    <property type="molecule type" value="Genomic_DNA"/>
</dbReference>
<name>A0A1H9UM18_9FIRM</name>
<dbReference type="PANTHER" id="PTHR38454">
    <property type="entry name" value="INTEGRAL MEMBRANE PROTEIN-RELATED"/>
    <property type="match status" value="1"/>
</dbReference>
<feature type="transmembrane region" description="Helical" evidence="1">
    <location>
        <begin position="106"/>
        <end position="126"/>
    </location>
</feature>
<feature type="transmembrane region" description="Helical" evidence="1">
    <location>
        <begin position="306"/>
        <end position="324"/>
    </location>
</feature>
<keyword evidence="1" id="KW-0472">Membrane</keyword>
<keyword evidence="3" id="KW-1185">Reference proteome</keyword>
<protein>
    <submittedName>
        <fullName evidence="2">Uncharacterized membrane protein YfhO</fullName>
    </submittedName>
</protein>
<dbReference type="Proteomes" id="UP000182471">
    <property type="component" value="Unassembled WGS sequence"/>
</dbReference>